<reference evidence="1 2" key="1">
    <citation type="journal article" date="2018" name="Sci. Rep.">
        <title>Molecular, physiological and phylogenetic traits of Lactococcus 936-type phages from distinct dairy environments.</title>
        <authorList>
            <person name="Chmielewska-Jeznach M."/>
            <person name="Bardowski J.K."/>
            <person name="Szczepankowska A.K."/>
        </authorList>
    </citation>
    <scope>NUCLEOTIDE SEQUENCE [LARGE SCALE GENOMIC DNA]</scope>
</reference>
<evidence type="ECO:0000313" key="1">
    <source>
        <dbReference type="EMBL" id="ASR76019.1"/>
    </source>
</evidence>
<protein>
    <submittedName>
        <fullName evidence="1">Uncharacterized protein</fullName>
    </submittedName>
</protein>
<evidence type="ECO:0000313" key="2">
    <source>
        <dbReference type="Proteomes" id="UP000258983"/>
    </source>
</evidence>
<organism evidence="1 2">
    <name type="scientific">Lactococcus phage vB_Llc_bIBBF14</name>
    <dbReference type="NCBI Taxonomy" id="2024011"/>
    <lineage>
        <taxon>Viruses</taxon>
        <taxon>Duplodnaviria</taxon>
        <taxon>Heunggongvirae</taxon>
        <taxon>Uroviricota</taxon>
        <taxon>Caudoviricetes</taxon>
        <taxon>Skunavirus</taxon>
        <taxon>Skunavirus bibb29</taxon>
    </lineage>
</organism>
<gene>
    <name evidence="1" type="ORF">bIBBF14_gp28</name>
</gene>
<dbReference type="EMBL" id="MF346933">
    <property type="protein sequence ID" value="ASR76019.1"/>
    <property type="molecule type" value="Genomic_DNA"/>
</dbReference>
<sequence length="65" mass="7882">MENEWTYYIVTWYELIDTGNIQFWKENETKVYSLSEAREIKEAKEIITEHKAEIRKITEITKIIA</sequence>
<dbReference type="Proteomes" id="UP000258983">
    <property type="component" value="Segment"/>
</dbReference>
<name>A0A2Z2QIW8_9CAUD</name>
<accession>A0A2Z2QIW8</accession>
<proteinExistence type="predicted"/>